<evidence type="ECO:0000259" key="2">
    <source>
        <dbReference type="PROSITE" id="PS50181"/>
    </source>
</evidence>
<reference evidence="3 4" key="1">
    <citation type="submission" date="2016-07" db="EMBL/GenBank/DDBJ databases">
        <title>Pervasive Adenine N6-methylation of Active Genes in Fungi.</title>
        <authorList>
            <consortium name="DOE Joint Genome Institute"/>
            <person name="Mondo S.J."/>
            <person name="Dannebaum R.O."/>
            <person name="Kuo R.C."/>
            <person name="Labutti K."/>
            <person name="Haridas S."/>
            <person name="Kuo A."/>
            <person name="Salamov A."/>
            <person name="Ahrendt S.R."/>
            <person name="Lipzen A."/>
            <person name="Sullivan W."/>
            <person name="Andreopoulos W.B."/>
            <person name="Clum A."/>
            <person name="Lindquist E."/>
            <person name="Daum C."/>
            <person name="Ramamoorthy G.K."/>
            <person name="Gryganskyi A."/>
            <person name="Culley D."/>
            <person name="Magnuson J.K."/>
            <person name="James T.Y."/>
            <person name="O'Malley M.A."/>
            <person name="Stajich J.E."/>
            <person name="Spatafora J.W."/>
            <person name="Visel A."/>
            <person name="Grigoriev I.V."/>
        </authorList>
    </citation>
    <scope>NUCLEOTIDE SEQUENCE [LARGE SCALE GENOMIC DNA]</scope>
    <source>
        <strain evidence="3 4">NRRL 2496</strain>
    </source>
</reference>
<evidence type="ECO:0000313" key="4">
    <source>
        <dbReference type="Proteomes" id="UP000242180"/>
    </source>
</evidence>
<accession>A0A1X2HJ68</accession>
<evidence type="ECO:0000313" key="3">
    <source>
        <dbReference type="EMBL" id="ORY99155.1"/>
    </source>
</evidence>
<dbReference type="EMBL" id="MCGN01000003">
    <property type="protein sequence ID" value="ORY99155.1"/>
    <property type="molecule type" value="Genomic_DNA"/>
</dbReference>
<keyword evidence="1" id="KW-0175">Coiled coil</keyword>
<dbReference type="SUPFAM" id="SSF81383">
    <property type="entry name" value="F-box domain"/>
    <property type="match status" value="1"/>
</dbReference>
<protein>
    <recommendedName>
        <fullName evidence="2">F-box domain-containing protein</fullName>
    </recommendedName>
</protein>
<dbReference type="InParanoid" id="A0A1X2HJ68"/>
<name>A0A1X2HJ68_SYNRA</name>
<evidence type="ECO:0000256" key="1">
    <source>
        <dbReference type="SAM" id="Coils"/>
    </source>
</evidence>
<sequence>MNPYYDDPIKRAVEILSVQDSSLYRDRDMTYWEGNLKDAMVFIGQAPNVATGYLQASEVLLQESKAQVAVQVLEAGRRQVKQNQEEMEAMLRRARQQRDRRTDFMSRVPYEVANQVVAELPFSDRMRCLTVSRRWRALVASFASTWRDVEIDLVRMGETQIELLRYAARQDHMRELLLRGNTDSINRALGILANEHVQSLEMLSIIDSDVRSPKTLDLSALTSIGSRLRVFEMKNCRLAHDALYTILRVCTSLKSLSYMSRCASEPQSEPASPLPDCPLERLYWCPLKESPTRFEIFLPWLPRLQRLVFSQLTSTKLNRVIPNLHIWCPHLQHFCWGLDDPDPASGQTDARQGMTQLSIASPVSDQDGHITTLIGRHANTLERLFYVADGPGVTDLMASVAMGRRLAALPVCHQLRQLALYNLQASTGLSLFIERCTGLESVRLSHAGEVEPHFFDALLELPRLNTLQLVGGTALATADSADEFGVVMAARERCALTFVQLGTGLAAVMLPSLGKIKSLKQVSVSDDAWYAPRLRDGQPRYGRSLDEATLLFMDHVRGLPESRLESLSMHSVELSSAVQRKTRDFMEWRRACIDGTS</sequence>
<feature type="domain" description="F-box" evidence="2">
    <location>
        <begin position="102"/>
        <end position="149"/>
    </location>
</feature>
<keyword evidence="4" id="KW-1185">Reference proteome</keyword>
<dbReference type="STRING" id="13706.A0A1X2HJ68"/>
<dbReference type="Proteomes" id="UP000242180">
    <property type="component" value="Unassembled WGS sequence"/>
</dbReference>
<dbReference type="Pfam" id="PF12937">
    <property type="entry name" value="F-box-like"/>
    <property type="match status" value="1"/>
</dbReference>
<feature type="coiled-coil region" evidence="1">
    <location>
        <begin position="73"/>
        <end position="100"/>
    </location>
</feature>
<dbReference type="OrthoDB" id="2232733at2759"/>
<proteinExistence type="predicted"/>
<dbReference type="InterPro" id="IPR036047">
    <property type="entry name" value="F-box-like_dom_sf"/>
</dbReference>
<comment type="caution">
    <text evidence="3">The sequence shown here is derived from an EMBL/GenBank/DDBJ whole genome shotgun (WGS) entry which is preliminary data.</text>
</comment>
<dbReference type="SMART" id="SM00256">
    <property type="entry name" value="FBOX"/>
    <property type="match status" value="1"/>
</dbReference>
<dbReference type="Gene3D" id="3.80.10.10">
    <property type="entry name" value="Ribonuclease Inhibitor"/>
    <property type="match status" value="1"/>
</dbReference>
<dbReference type="PROSITE" id="PS50181">
    <property type="entry name" value="FBOX"/>
    <property type="match status" value="1"/>
</dbReference>
<dbReference type="AlphaFoldDB" id="A0A1X2HJ68"/>
<dbReference type="InterPro" id="IPR001810">
    <property type="entry name" value="F-box_dom"/>
</dbReference>
<dbReference type="SUPFAM" id="SSF52047">
    <property type="entry name" value="RNI-like"/>
    <property type="match status" value="1"/>
</dbReference>
<dbReference type="Gene3D" id="1.20.1280.50">
    <property type="match status" value="1"/>
</dbReference>
<gene>
    <name evidence="3" type="ORF">BCR43DRAFT_562478</name>
</gene>
<dbReference type="InterPro" id="IPR032675">
    <property type="entry name" value="LRR_dom_sf"/>
</dbReference>
<organism evidence="3 4">
    <name type="scientific">Syncephalastrum racemosum</name>
    <name type="common">Filamentous fungus</name>
    <dbReference type="NCBI Taxonomy" id="13706"/>
    <lineage>
        <taxon>Eukaryota</taxon>
        <taxon>Fungi</taxon>
        <taxon>Fungi incertae sedis</taxon>
        <taxon>Mucoromycota</taxon>
        <taxon>Mucoromycotina</taxon>
        <taxon>Mucoromycetes</taxon>
        <taxon>Mucorales</taxon>
        <taxon>Syncephalastraceae</taxon>
        <taxon>Syncephalastrum</taxon>
    </lineage>
</organism>